<dbReference type="Gene3D" id="3.90.870.20">
    <property type="entry name" value="Carbamoyltransferase, C-terminal domain"/>
    <property type="match status" value="1"/>
</dbReference>
<dbReference type="Proteomes" id="UP000290204">
    <property type="component" value="Unassembled WGS sequence"/>
</dbReference>
<proteinExistence type="inferred from homology"/>
<dbReference type="PANTHER" id="PTHR34847:SF1">
    <property type="entry name" value="NODULATION PROTEIN U"/>
    <property type="match status" value="1"/>
</dbReference>
<dbReference type="InterPro" id="IPR031730">
    <property type="entry name" value="Carbam_trans_C"/>
</dbReference>
<accession>A0A4Q1CIE2</accession>
<dbReference type="OrthoDB" id="9780777at2"/>
<dbReference type="Pfam" id="PF02543">
    <property type="entry name" value="Carbam_trans_N"/>
    <property type="match status" value="1"/>
</dbReference>
<protein>
    <recommendedName>
        <fullName evidence="6">Carbamoyltransferase</fullName>
    </recommendedName>
</protein>
<dbReference type="EMBL" id="SDHW01000003">
    <property type="protein sequence ID" value="RXK59829.1"/>
    <property type="molecule type" value="Genomic_DNA"/>
</dbReference>
<name>A0A4Q1CIE2_9BACT</name>
<dbReference type="SUPFAM" id="SSF53067">
    <property type="entry name" value="Actin-like ATPase domain"/>
    <property type="match status" value="1"/>
</dbReference>
<dbReference type="InterPro" id="IPR051338">
    <property type="entry name" value="NodU/CmcH_Carbamoyltrnsfr"/>
</dbReference>
<evidence type="ECO:0000256" key="1">
    <source>
        <dbReference type="ARBA" id="ARBA00006129"/>
    </source>
</evidence>
<feature type="domain" description="Carbamoyltransferase C-terminal" evidence="3">
    <location>
        <begin position="413"/>
        <end position="602"/>
    </location>
</feature>
<dbReference type="InterPro" id="IPR038152">
    <property type="entry name" value="Carbam_trans_C_sf"/>
</dbReference>
<dbReference type="AlphaFoldDB" id="A0A4Q1CIE2"/>
<dbReference type="CDD" id="cd24098">
    <property type="entry name" value="ASKHA_NBD_TobZ_N"/>
    <property type="match status" value="1"/>
</dbReference>
<keyword evidence="5" id="KW-1185">Reference proteome</keyword>
<dbReference type="InterPro" id="IPR003696">
    <property type="entry name" value="Carbtransf_dom"/>
</dbReference>
<feature type="domain" description="Carbamoyltransferase" evidence="2">
    <location>
        <begin position="3"/>
        <end position="354"/>
    </location>
</feature>
<evidence type="ECO:0000313" key="4">
    <source>
        <dbReference type="EMBL" id="RXK59829.1"/>
    </source>
</evidence>
<dbReference type="InterPro" id="IPR043129">
    <property type="entry name" value="ATPase_NBD"/>
</dbReference>
<evidence type="ECO:0000259" key="3">
    <source>
        <dbReference type="Pfam" id="PF16861"/>
    </source>
</evidence>
<dbReference type="PANTHER" id="PTHR34847">
    <property type="entry name" value="NODULATION PROTEIN U"/>
    <property type="match status" value="1"/>
</dbReference>
<organism evidence="4 5">
    <name type="scientific">Lacibacter luteus</name>
    <dbReference type="NCBI Taxonomy" id="2508719"/>
    <lineage>
        <taxon>Bacteria</taxon>
        <taxon>Pseudomonadati</taxon>
        <taxon>Bacteroidota</taxon>
        <taxon>Chitinophagia</taxon>
        <taxon>Chitinophagales</taxon>
        <taxon>Chitinophagaceae</taxon>
        <taxon>Lacibacter</taxon>
    </lineage>
</organism>
<gene>
    <name evidence="4" type="ORF">ESA94_12295</name>
</gene>
<dbReference type="Gene3D" id="3.30.420.40">
    <property type="match status" value="2"/>
</dbReference>
<reference evidence="4 5" key="1">
    <citation type="submission" date="2019-01" db="EMBL/GenBank/DDBJ databases">
        <title>Lacibacter sp. strain TTM-7.</title>
        <authorList>
            <person name="Chen W.-M."/>
        </authorList>
    </citation>
    <scope>NUCLEOTIDE SEQUENCE [LARGE SCALE GENOMIC DNA]</scope>
    <source>
        <strain evidence="4 5">TTM-7</strain>
    </source>
</reference>
<sequence length="621" mass="70217">MYILGISAFYHDSAAAILKNGEIIAAAQEERFSRKKHDAGFPAKAVDYCLREAGISIDELEAVVFYDKPLLKFERLLETYYAFAPKGFASFLMAMPVWLNEKLFLKKQIRDELKKIQLYDKKKLKLLFPEHHLSHAASAFYPSPFEDAAILTIDGVGEWATTTICKGKGKNIEILKQLNFPHSVGLLYSAFTYYLGFKVNSGEYKLMGLAPYGDPSAEQTKQFVSIIKEKLVKIYDDGSVYLDQQYFNYAVGLRMVKDKKFETLFGFKRRTEEEEELTQRHCNLALAIQQVTEEIVLKLAAHAKAITGAKNICLSGGVALNCVANGKLQNSHLFENMFIQPASGDAGGAVGAALAAHHIYFEKERSIATAMDAMKGSYLGPSFSAEEIETVIQQYKAIPTTFTTRDELNKTVAAHISNGNVIGWFQGRMEFGPRALGNRSILADPRNPEMQKKLNLKIKYREGFRPFAPAVLAEDVQNYFELNTASPYMLLVQPVKQTLQHPVPDNYHQLNLTDKLYFQRSSLPAVTHIDYSARVQTVHKEINPAFHSLISAFKQHTDCAVLINTSFNVRGEPVVCTPQEAYQCFMRTEMDYLVIENYLFSKTDQPQWKEKDDWKKTLKAD</sequence>
<comment type="similarity">
    <text evidence="1">Belongs to the NodU/CmcH family.</text>
</comment>
<dbReference type="GO" id="GO:0003824">
    <property type="term" value="F:catalytic activity"/>
    <property type="evidence" value="ECO:0007669"/>
    <property type="project" value="InterPro"/>
</dbReference>
<evidence type="ECO:0000313" key="5">
    <source>
        <dbReference type="Proteomes" id="UP000290204"/>
    </source>
</evidence>
<evidence type="ECO:0008006" key="6">
    <source>
        <dbReference type="Google" id="ProtNLM"/>
    </source>
</evidence>
<comment type="caution">
    <text evidence="4">The sequence shown here is derived from an EMBL/GenBank/DDBJ whole genome shotgun (WGS) entry which is preliminary data.</text>
</comment>
<evidence type="ECO:0000259" key="2">
    <source>
        <dbReference type="Pfam" id="PF02543"/>
    </source>
</evidence>
<dbReference type="RefSeq" id="WP_129131203.1">
    <property type="nucleotide sequence ID" value="NZ_SDHW01000003.1"/>
</dbReference>
<dbReference type="Pfam" id="PF16861">
    <property type="entry name" value="Carbam_trans_C"/>
    <property type="match status" value="1"/>
</dbReference>